<reference evidence="2" key="1">
    <citation type="journal article" date="2020" name="Fungal Divers.">
        <title>Resolving the Mortierellaceae phylogeny through synthesis of multi-gene phylogenetics and phylogenomics.</title>
        <authorList>
            <person name="Vandepol N."/>
            <person name="Liber J."/>
            <person name="Desiro A."/>
            <person name="Na H."/>
            <person name="Kennedy M."/>
            <person name="Barry K."/>
            <person name="Grigoriev I.V."/>
            <person name="Miller A.N."/>
            <person name="O'Donnell K."/>
            <person name="Stajich J.E."/>
            <person name="Bonito G."/>
        </authorList>
    </citation>
    <scope>NUCLEOTIDE SEQUENCE</scope>
    <source>
        <strain evidence="2">NRRL 2769</strain>
    </source>
</reference>
<dbReference type="EMBL" id="JAAAID010001882">
    <property type="protein sequence ID" value="KAG0008513.1"/>
    <property type="molecule type" value="Genomic_DNA"/>
</dbReference>
<keyword evidence="3" id="KW-1185">Reference proteome</keyword>
<feature type="coiled-coil region" evidence="1">
    <location>
        <begin position="153"/>
        <end position="180"/>
    </location>
</feature>
<evidence type="ECO:0000313" key="3">
    <source>
        <dbReference type="Proteomes" id="UP000703661"/>
    </source>
</evidence>
<accession>A0A9P6SX02</accession>
<dbReference type="AlphaFoldDB" id="A0A9P6SX02"/>
<protein>
    <submittedName>
        <fullName evidence="2">Uncharacterized protein</fullName>
    </submittedName>
</protein>
<proteinExistence type="predicted"/>
<evidence type="ECO:0000313" key="2">
    <source>
        <dbReference type="EMBL" id="KAG0008513.1"/>
    </source>
</evidence>
<sequence length="397" mass="44071">MSSTAFDRKLSLLEESSRQLASTDFTTPRLYTSILLENHIVPVRNAKTFEQNLFAPNGGETIRNIKIREGADEFEAALELATTLNEICQNSAIQAQLDQVGGAHHDVLSSIATLSARLAELEESNSANETTQEPVSQEGNEIMADIVREEGEIFALEQILSEKRQLLNQMQKELDDLADFPNSDFMYQDKTFVEDEPELEAETAAKKIEVGEIYAVSWGSAIYEELLRENNELISMQHDAEANAKEDSSPHFDEILRLWQKAADQNGDATIELKGIKEAYLKLERLLDGLERSQRHIVNLDVLQQISSTLINSCAGPTAPEFDPQRTDTVFLTARALQVIIAAGGSVSLTSLKDQISKEAVERGATSELGVQVVYKLVASYLIHIDRSKTPNLVSFT</sequence>
<dbReference type="Proteomes" id="UP000703661">
    <property type="component" value="Unassembled WGS sequence"/>
</dbReference>
<organism evidence="2 3">
    <name type="scientific">Entomortierella chlamydospora</name>
    <dbReference type="NCBI Taxonomy" id="101097"/>
    <lineage>
        <taxon>Eukaryota</taxon>
        <taxon>Fungi</taxon>
        <taxon>Fungi incertae sedis</taxon>
        <taxon>Mucoromycota</taxon>
        <taxon>Mortierellomycotina</taxon>
        <taxon>Mortierellomycetes</taxon>
        <taxon>Mortierellales</taxon>
        <taxon>Mortierellaceae</taxon>
        <taxon>Entomortierella</taxon>
    </lineage>
</organism>
<gene>
    <name evidence="2" type="ORF">BGZ80_003353</name>
</gene>
<comment type="caution">
    <text evidence="2">The sequence shown here is derived from an EMBL/GenBank/DDBJ whole genome shotgun (WGS) entry which is preliminary data.</text>
</comment>
<evidence type="ECO:0000256" key="1">
    <source>
        <dbReference type="SAM" id="Coils"/>
    </source>
</evidence>
<keyword evidence="1" id="KW-0175">Coiled coil</keyword>
<name>A0A9P6SX02_9FUNG</name>